<dbReference type="InterPro" id="IPR016181">
    <property type="entry name" value="Acyl_CoA_acyltransferase"/>
</dbReference>
<keyword evidence="2" id="KW-0012">Acyltransferase</keyword>
<dbReference type="PANTHER" id="PTHR43877:SF2">
    <property type="entry name" value="AMINOALKYLPHOSPHONATE N-ACETYLTRANSFERASE-RELATED"/>
    <property type="match status" value="1"/>
</dbReference>
<keyword evidence="4" id="KW-0687">Ribonucleoprotein</keyword>
<name>A0A7W7VJ10_9PSEU</name>
<proteinExistence type="predicted"/>
<feature type="domain" description="N-acetyltransferase" evidence="3">
    <location>
        <begin position="22"/>
        <end position="165"/>
    </location>
</feature>
<keyword evidence="4" id="KW-0689">Ribosomal protein</keyword>
<dbReference type="RefSeq" id="WP_184816087.1">
    <property type="nucleotide sequence ID" value="NZ_JACHJQ010000011.1"/>
</dbReference>
<dbReference type="AlphaFoldDB" id="A0A7W7VJ10"/>
<dbReference type="CDD" id="cd04301">
    <property type="entry name" value="NAT_SF"/>
    <property type="match status" value="1"/>
</dbReference>
<gene>
    <name evidence="4" type="ORF">FHR82_008403</name>
</gene>
<dbReference type="Proteomes" id="UP000520767">
    <property type="component" value="Unassembled WGS sequence"/>
</dbReference>
<comment type="caution">
    <text evidence="4">The sequence shown here is derived from an EMBL/GenBank/DDBJ whole genome shotgun (WGS) entry which is preliminary data.</text>
</comment>
<dbReference type="PROSITE" id="PS51186">
    <property type="entry name" value="GNAT"/>
    <property type="match status" value="1"/>
</dbReference>
<dbReference type="EMBL" id="JACHJQ010000011">
    <property type="protein sequence ID" value="MBB4912132.1"/>
    <property type="molecule type" value="Genomic_DNA"/>
</dbReference>
<dbReference type="PANTHER" id="PTHR43877">
    <property type="entry name" value="AMINOALKYLPHOSPHONATE N-ACETYLTRANSFERASE-RELATED-RELATED"/>
    <property type="match status" value="1"/>
</dbReference>
<accession>A0A7W7VJ10</accession>
<evidence type="ECO:0000259" key="3">
    <source>
        <dbReference type="PROSITE" id="PS51186"/>
    </source>
</evidence>
<sequence>MVLVEILDAFTTPRTAEAAARLLFEYLAATQAEAGLPEPATVEDLNPALEYECRNLAQVYRTPGTLLLAYHDGRAIGCVGVVSRGLGTAEIKRLYVRQAERGGIGRLLVGHAHRHAAHHWFTRVVVSVEPGHTAAIEFYRRLGYTDAEPYDMSPMSMVHLQRPITPA</sequence>
<dbReference type="Pfam" id="PF00583">
    <property type="entry name" value="Acetyltransf_1"/>
    <property type="match status" value="1"/>
</dbReference>
<dbReference type="SUPFAM" id="SSF55729">
    <property type="entry name" value="Acyl-CoA N-acyltransferases (Nat)"/>
    <property type="match status" value="1"/>
</dbReference>
<dbReference type="InterPro" id="IPR050832">
    <property type="entry name" value="Bact_Acetyltransf"/>
</dbReference>
<protein>
    <submittedName>
        <fullName evidence="4">Ribosomal protein S18 acetylase RimI-like enzyme</fullName>
    </submittedName>
</protein>
<dbReference type="GO" id="GO:0016747">
    <property type="term" value="F:acyltransferase activity, transferring groups other than amino-acyl groups"/>
    <property type="evidence" value="ECO:0007669"/>
    <property type="project" value="InterPro"/>
</dbReference>
<evidence type="ECO:0000256" key="1">
    <source>
        <dbReference type="ARBA" id="ARBA00022679"/>
    </source>
</evidence>
<evidence type="ECO:0000256" key="2">
    <source>
        <dbReference type="ARBA" id="ARBA00023315"/>
    </source>
</evidence>
<keyword evidence="5" id="KW-1185">Reference proteome</keyword>
<keyword evidence="1" id="KW-0808">Transferase</keyword>
<reference evidence="4 5" key="1">
    <citation type="submission" date="2020-08" db="EMBL/GenBank/DDBJ databases">
        <title>Genomic Encyclopedia of Type Strains, Phase III (KMG-III): the genomes of soil and plant-associated and newly described type strains.</title>
        <authorList>
            <person name="Whitman W."/>
        </authorList>
    </citation>
    <scope>NUCLEOTIDE SEQUENCE [LARGE SCALE GENOMIC DNA]</scope>
    <source>
        <strain evidence="4 5">CECT 8960</strain>
    </source>
</reference>
<dbReference type="GO" id="GO:0005840">
    <property type="term" value="C:ribosome"/>
    <property type="evidence" value="ECO:0007669"/>
    <property type="project" value="UniProtKB-KW"/>
</dbReference>
<evidence type="ECO:0000313" key="5">
    <source>
        <dbReference type="Proteomes" id="UP000520767"/>
    </source>
</evidence>
<dbReference type="Gene3D" id="3.40.630.30">
    <property type="match status" value="1"/>
</dbReference>
<organism evidence="4 5">
    <name type="scientific">Actinophytocola algeriensis</name>
    <dbReference type="NCBI Taxonomy" id="1768010"/>
    <lineage>
        <taxon>Bacteria</taxon>
        <taxon>Bacillati</taxon>
        <taxon>Actinomycetota</taxon>
        <taxon>Actinomycetes</taxon>
        <taxon>Pseudonocardiales</taxon>
        <taxon>Pseudonocardiaceae</taxon>
    </lineage>
</organism>
<evidence type="ECO:0000313" key="4">
    <source>
        <dbReference type="EMBL" id="MBB4912132.1"/>
    </source>
</evidence>
<dbReference type="InterPro" id="IPR000182">
    <property type="entry name" value="GNAT_dom"/>
</dbReference>